<gene>
    <name evidence="2" type="ORF">RF11_10017</name>
</gene>
<dbReference type="Pfam" id="PF01399">
    <property type="entry name" value="PCI"/>
    <property type="match status" value="1"/>
</dbReference>
<feature type="domain" description="PCI" evidence="1">
    <location>
        <begin position="111"/>
        <end position="163"/>
    </location>
</feature>
<protein>
    <recommendedName>
        <fullName evidence="1">PCI domain-containing protein</fullName>
    </recommendedName>
</protein>
<comment type="caution">
    <text evidence="2">The sequence shown here is derived from an EMBL/GenBank/DDBJ whole genome shotgun (WGS) entry which is preliminary data.</text>
</comment>
<dbReference type="EMBL" id="JWZT01001295">
    <property type="protein sequence ID" value="KII72317.1"/>
    <property type="molecule type" value="Genomic_DNA"/>
</dbReference>
<dbReference type="InterPro" id="IPR000717">
    <property type="entry name" value="PCI_dom"/>
</dbReference>
<reference evidence="2 3" key="1">
    <citation type="journal article" date="2014" name="Genome Biol. Evol.">
        <title>The genome of the myxosporean Thelohanellus kitauei shows adaptations to nutrient acquisition within its fish host.</title>
        <authorList>
            <person name="Yang Y."/>
            <person name="Xiong J."/>
            <person name="Zhou Z."/>
            <person name="Huo F."/>
            <person name="Miao W."/>
            <person name="Ran C."/>
            <person name="Liu Y."/>
            <person name="Zhang J."/>
            <person name="Feng J."/>
            <person name="Wang M."/>
            <person name="Wang M."/>
            <person name="Wang L."/>
            <person name="Yao B."/>
        </authorList>
    </citation>
    <scope>NUCLEOTIDE SEQUENCE [LARGE SCALE GENOMIC DNA]</scope>
    <source>
        <strain evidence="2">Wuqing</strain>
    </source>
</reference>
<keyword evidence="3" id="KW-1185">Reference proteome</keyword>
<evidence type="ECO:0000259" key="1">
    <source>
        <dbReference type="Pfam" id="PF01399"/>
    </source>
</evidence>
<dbReference type="AlphaFoldDB" id="A0A0C2NE75"/>
<evidence type="ECO:0000313" key="2">
    <source>
        <dbReference type="EMBL" id="KII72317.1"/>
    </source>
</evidence>
<organism evidence="2 3">
    <name type="scientific">Thelohanellus kitauei</name>
    <name type="common">Myxosporean</name>
    <dbReference type="NCBI Taxonomy" id="669202"/>
    <lineage>
        <taxon>Eukaryota</taxon>
        <taxon>Metazoa</taxon>
        <taxon>Cnidaria</taxon>
        <taxon>Myxozoa</taxon>
        <taxon>Myxosporea</taxon>
        <taxon>Bivalvulida</taxon>
        <taxon>Platysporina</taxon>
        <taxon>Myxobolidae</taxon>
        <taxon>Thelohanellus</taxon>
    </lineage>
</organism>
<evidence type="ECO:0000313" key="3">
    <source>
        <dbReference type="Proteomes" id="UP000031668"/>
    </source>
</evidence>
<sequence>MKLVYMYLLIDQTKELQEFILTSKYERFNLSRHPIQKYERSLARSEHMGFIYLMTLLTCVDIMHVMAIYRQLQKIENQLQFDMGLFDLFSSLALYDFRKFFVSLKRIIPRIYNDFFLRQIGDSMVDAIISNSLCQALTPYKTVYIDTFSELVGLNRQEIKNFIEMSKKKHDYALDEISGVIYRTNSSMDITMKELVTSQTPNMLS</sequence>
<proteinExistence type="predicted"/>
<accession>A0A0C2NE75</accession>
<dbReference type="Proteomes" id="UP000031668">
    <property type="component" value="Unassembled WGS sequence"/>
</dbReference>
<name>A0A0C2NE75_THEKT</name>
<dbReference type="Gene3D" id="1.25.40.570">
    <property type="match status" value="1"/>
</dbReference>